<keyword evidence="7" id="KW-1133">Transmembrane helix</keyword>
<evidence type="ECO:0000256" key="2">
    <source>
        <dbReference type="ARBA" id="ARBA00009003"/>
    </source>
</evidence>
<dbReference type="PANTHER" id="PTHR31834">
    <property type="entry name" value="INITIATION-SPECIFIC ALPHA-1,6-MANNOSYLTRANSFERASE"/>
    <property type="match status" value="1"/>
</dbReference>
<dbReference type="GO" id="GO:0006487">
    <property type="term" value="P:protein N-linked glycosylation"/>
    <property type="evidence" value="ECO:0007669"/>
    <property type="project" value="TreeGrafter"/>
</dbReference>
<evidence type="ECO:0000256" key="7">
    <source>
        <dbReference type="ARBA" id="ARBA00022989"/>
    </source>
</evidence>
<keyword evidence="13" id="KW-1185">Reference proteome</keyword>
<evidence type="ECO:0000256" key="3">
    <source>
        <dbReference type="ARBA" id="ARBA00022676"/>
    </source>
</evidence>
<dbReference type="InterPro" id="IPR029044">
    <property type="entry name" value="Nucleotide-diphossugar_trans"/>
</dbReference>
<evidence type="ECO:0000256" key="8">
    <source>
        <dbReference type="ARBA" id="ARBA00023034"/>
    </source>
</evidence>
<keyword evidence="4" id="KW-0808">Transferase</keyword>
<proteinExistence type="inferred from homology"/>
<keyword evidence="8" id="KW-0333">Golgi apparatus</keyword>
<dbReference type="RefSeq" id="XP_046062105.1">
    <property type="nucleotide sequence ID" value="XM_046203867.1"/>
</dbReference>
<reference evidence="12" key="2">
    <citation type="submission" date="2021-01" db="EMBL/GenBank/DDBJ databases">
        <authorList>
            <person name="Schikora-Tamarit M.A."/>
        </authorList>
    </citation>
    <scope>NUCLEOTIDE SEQUENCE</scope>
    <source>
        <strain evidence="12">CBS6075</strain>
    </source>
</reference>
<evidence type="ECO:0000256" key="6">
    <source>
        <dbReference type="ARBA" id="ARBA00022968"/>
    </source>
</evidence>
<evidence type="ECO:0008006" key="14">
    <source>
        <dbReference type="Google" id="ProtNLM"/>
    </source>
</evidence>
<dbReference type="SUPFAM" id="SSF53448">
    <property type="entry name" value="Nucleotide-diphospho-sugar transferases"/>
    <property type="match status" value="1"/>
</dbReference>
<dbReference type="InterPro" id="IPR007577">
    <property type="entry name" value="GlycoTrfase_DXD_sugar-bd_CS"/>
</dbReference>
<dbReference type="OrthoDB" id="411251at2759"/>
<reference evidence="12" key="1">
    <citation type="journal article" date="2021" name="Open Biol.">
        <title>Shared evolutionary footprints suggest mitochondrial oxidative damage underlies multiple complex I losses in fungi.</title>
        <authorList>
            <person name="Schikora-Tamarit M.A."/>
            <person name="Marcet-Houben M."/>
            <person name="Nosek J."/>
            <person name="Gabaldon T."/>
        </authorList>
    </citation>
    <scope>NUCLEOTIDE SEQUENCE</scope>
    <source>
        <strain evidence="12">CBS6075</strain>
    </source>
</reference>
<dbReference type="GO" id="GO:0000136">
    <property type="term" value="C:mannan polymerase complex"/>
    <property type="evidence" value="ECO:0007669"/>
    <property type="project" value="TreeGrafter"/>
</dbReference>
<dbReference type="EMBL" id="JAEUBE010000183">
    <property type="protein sequence ID" value="KAH3667293.1"/>
    <property type="molecule type" value="Genomic_DNA"/>
</dbReference>
<accession>A0A9P8T5R7</accession>
<comment type="subcellular location">
    <subcellularLocation>
        <location evidence="1">Golgi apparatus membrane</location>
        <topology evidence="1">Single-pass type II membrane protein</topology>
    </subcellularLocation>
</comment>
<evidence type="ECO:0000256" key="1">
    <source>
        <dbReference type="ARBA" id="ARBA00004323"/>
    </source>
</evidence>
<dbReference type="Proteomes" id="UP000769157">
    <property type="component" value="Unassembled WGS sequence"/>
</dbReference>
<comment type="similarity">
    <text evidence="2">Belongs to the glycosyltransferase 32 family.</text>
</comment>
<keyword evidence="9" id="KW-0472">Membrane</keyword>
<evidence type="ECO:0000313" key="13">
    <source>
        <dbReference type="Proteomes" id="UP000769157"/>
    </source>
</evidence>
<keyword evidence="6" id="KW-0735">Signal-anchor</keyword>
<dbReference type="Gene3D" id="3.90.550.20">
    <property type="match status" value="1"/>
</dbReference>
<dbReference type="GO" id="GO:0000009">
    <property type="term" value="F:alpha-1,6-mannosyltransferase activity"/>
    <property type="evidence" value="ECO:0007669"/>
    <property type="project" value="InterPro"/>
</dbReference>
<organism evidence="12 13">
    <name type="scientific">Ogataea philodendri</name>
    <dbReference type="NCBI Taxonomy" id="1378263"/>
    <lineage>
        <taxon>Eukaryota</taxon>
        <taxon>Fungi</taxon>
        <taxon>Dikarya</taxon>
        <taxon>Ascomycota</taxon>
        <taxon>Saccharomycotina</taxon>
        <taxon>Pichiomycetes</taxon>
        <taxon>Pichiales</taxon>
        <taxon>Pichiaceae</taxon>
        <taxon>Ogataea</taxon>
    </lineage>
</organism>
<name>A0A9P8T5R7_9ASCO</name>
<feature type="coiled-coil region" evidence="10">
    <location>
        <begin position="81"/>
        <end position="122"/>
    </location>
</feature>
<sequence length="401" mass="45978">MKSNVLKRTVLLSVAIVVLILVLVQVSSDSTPDLRQVLGPGVPVKEFTEGKQASGPNGRGSGFGFSGKASTEELELARKLNDLTEKLLVEQDTRLKKLENDRAKLEKQLNELRRPNQEATLRERLAYMFPYDQNRKFPAYIWQSWKYGLNDASFGPKYKEGEEQWALKNPGFVHELFNDDTSNAIIHYLYMHIPEVIKAYELLPHIILKMDFFRYLMLFAKGGVYADVDTLPLQPIPNWIPENVDPWEIGLIVGIQSDPDTPDWRQYYARRLQFANWVIQAKPGHPVLREIIASITEETLRRNKEGALEFDSSNELSIMDWTGAGVWTDGIFKYFNDYMLSGIFSKVTWKDFTKLDVPKLVSDVLVLPITCFSPGLGKMGSQDADHPLAFVKHYFEHLYRQ</sequence>
<feature type="chain" id="PRO_5040241738" description="Alpha-1,6-mannosyltransferase" evidence="11">
    <location>
        <begin position="29"/>
        <end position="401"/>
    </location>
</feature>
<dbReference type="InterPro" id="IPR039367">
    <property type="entry name" value="Och1-like"/>
</dbReference>
<dbReference type="Pfam" id="PF04488">
    <property type="entry name" value="Gly_transf_sug"/>
    <property type="match status" value="1"/>
</dbReference>
<keyword evidence="10" id="KW-0175">Coiled coil</keyword>
<evidence type="ECO:0000256" key="5">
    <source>
        <dbReference type="ARBA" id="ARBA00022692"/>
    </source>
</evidence>
<dbReference type="GeneID" id="70234909"/>
<evidence type="ECO:0000313" key="12">
    <source>
        <dbReference type="EMBL" id="KAH3667293.1"/>
    </source>
</evidence>
<comment type="caution">
    <text evidence="12">The sequence shown here is derived from an EMBL/GenBank/DDBJ whole genome shotgun (WGS) entry which is preliminary data.</text>
</comment>
<keyword evidence="5" id="KW-0812">Transmembrane</keyword>
<dbReference type="FunFam" id="3.90.550.20:FF:000002">
    <property type="entry name" value="Initiation-specific alpha-1,6-mannosyltransferase"/>
    <property type="match status" value="1"/>
</dbReference>
<protein>
    <recommendedName>
        <fullName evidence="14">Alpha-1,6-mannosyltransferase</fullName>
    </recommendedName>
</protein>
<evidence type="ECO:0000256" key="10">
    <source>
        <dbReference type="SAM" id="Coils"/>
    </source>
</evidence>
<dbReference type="AlphaFoldDB" id="A0A9P8T5R7"/>
<keyword evidence="3" id="KW-0328">Glycosyltransferase</keyword>
<evidence type="ECO:0000256" key="9">
    <source>
        <dbReference type="ARBA" id="ARBA00023136"/>
    </source>
</evidence>
<dbReference type="PANTHER" id="PTHR31834:SF11">
    <property type="entry name" value="GLYCOSYLTRANSFERASE HOC1-RELATED"/>
    <property type="match status" value="1"/>
</dbReference>
<evidence type="ECO:0000256" key="11">
    <source>
        <dbReference type="SAM" id="SignalP"/>
    </source>
</evidence>
<evidence type="ECO:0000256" key="4">
    <source>
        <dbReference type="ARBA" id="ARBA00022679"/>
    </source>
</evidence>
<keyword evidence="11" id="KW-0732">Signal</keyword>
<gene>
    <name evidence="12" type="ORF">OGAPHI_002942</name>
</gene>
<feature type="signal peptide" evidence="11">
    <location>
        <begin position="1"/>
        <end position="28"/>
    </location>
</feature>